<reference evidence="1 2" key="1">
    <citation type="submission" date="2019-05" db="EMBL/GenBank/DDBJ databases">
        <title>Another draft genome of Portunus trituberculatus and its Hox gene families provides insights of decapod evolution.</title>
        <authorList>
            <person name="Jeong J.-H."/>
            <person name="Song I."/>
            <person name="Kim S."/>
            <person name="Choi T."/>
            <person name="Kim D."/>
            <person name="Ryu S."/>
            <person name="Kim W."/>
        </authorList>
    </citation>
    <scope>NUCLEOTIDE SEQUENCE [LARGE SCALE GENOMIC DNA]</scope>
    <source>
        <tissue evidence="1">Muscle</tissue>
    </source>
</reference>
<evidence type="ECO:0000313" key="2">
    <source>
        <dbReference type="Proteomes" id="UP000324222"/>
    </source>
</evidence>
<comment type="caution">
    <text evidence="1">The sequence shown here is derived from an EMBL/GenBank/DDBJ whole genome shotgun (WGS) entry which is preliminary data.</text>
</comment>
<protein>
    <submittedName>
        <fullName evidence="1">Uncharacterized protein</fullName>
    </submittedName>
</protein>
<evidence type="ECO:0000313" key="1">
    <source>
        <dbReference type="EMBL" id="MPC13146.1"/>
    </source>
</evidence>
<name>A0A5B7CXQ7_PORTR</name>
<keyword evidence="2" id="KW-1185">Reference proteome</keyword>
<dbReference type="Proteomes" id="UP000324222">
    <property type="component" value="Unassembled WGS sequence"/>
</dbReference>
<organism evidence="1 2">
    <name type="scientific">Portunus trituberculatus</name>
    <name type="common">Swimming crab</name>
    <name type="synonym">Neptunus trituberculatus</name>
    <dbReference type="NCBI Taxonomy" id="210409"/>
    <lineage>
        <taxon>Eukaryota</taxon>
        <taxon>Metazoa</taxon>
        <taxon>Ecdysozoa</taxon>
        <taxon>Arthropoda</taxon>
        <taxon>Crustacea</taxon>
        <taxon>Multicrustacea</taxon>
        <taxon>Malacostraca</taxon>
        <taxon>Eumalacostraca</taxon>
        <taxon>Eucarida</taxon>
        <taxon>Decapoda</taxon>
        <taxon>Pleocyemata</taxon>
        <taxon>Brachyura</taxon>
        <taxon>Eubrachyura</taxon>
        <taxon>Portunoidea</taxon>
        <taxon>Portunidae</taxon>
        <taxon>Portuninae</taxon>
        <taxon>Portunus</taxon>
    </lineage>
</organism>
<gene>
    <name evidence="1" type="ORF">E2C01_005867</name>
</gene>
<dbReference type="EMBL" id="VSRR010000261">
    <property type="protein sequence ID" value="MPC13146.1"/>
    <property type="molecule type" value="Genomic_DNA"/>
</dbReference>
<sequence length="116" mass="13286">MGDIGETGVRPSLKHPLMVATIFRGPASFRCSHSHIPCRTVAKAFEVRLARHSGDKTADTTLTIHYYYTNTSNTPPLQHQCLQKKIQERPHYYSNIIYTPPNFCINVSKRKWSVKQ</sequence>
<accession>A0A5B7CXQ7</accession>
<proteinExistence type="predicted"/>
<dbReference type="AlphaFoldDB" id="A0A5B7CXQ7"/>